<keyword evidence="2" id="KW-1185">Reference proteome</keyword>
<comment type="caution">
    <text evidence="1">The sequence shown here is derived from an EMBL/GenBank/DDBJ whole genome shotgun (WGS) entry which is preliminary data.</text>
</comment>
<reference evidence="1" key="1">
    <citation type="journal article" date="2023" name="Science">
        <title>Genome structures resolve the early diversification of teleost fishes.</title>
        <authorList>
            <person name="Parey E."/>
            <person name="Louis A."/>
            <person name="Montfort J."/>
            <person name="Bouchez O."/>
            <person name="Roques C."/>
            <person name="Iampietro C."/>
            <person name="Lluch J."/>
            <person name="Castinel A."/>
            <person name="Donnadieu C."/>
            <person name="Desvignes T."/>
            <person name="Floi Bucao C."/>
            <person name="Jouanno E."/>
            <person name="Wen M."/>
            <person name="Mejri S."/>
            <person name="Dirks R."/>
            <person name="Jansen H."/>
            <person name="Henkel C."/>
            <person name="Chen W.J."/>
            <person name="Zahm M."/>
            <person name="Cabau C."/>
            <person name="Klopp C."/>
            <person name="Thompson A.W."/>
            <person name="Robinson-Rechavi M."/>
            <person name="Braasch I."/>
            <person name="Lecointre G."/>
            <person name="Bobe J."/>
            <person name="Postlethwait J.H."/>
            <person name="Berthelot C."/>
            <person name="Roest Crollius H."/>
            <person name="Guiguen Y."/>
        </authorList>
    </citation>
    <scope>NUCLEOTIDE SEQUENCE</scope>
    <source>
        <strain evidence="1">NC1722</strain>
    </source>
</reference>
<evidence type="ECO:0000313" key="2">
    <source>
        <dbReference type="Proteomes" id="UP001221898"/>
    </source>
</evidence>
<dbReference type="EMBL" id="JAINUG010001503">
    <property type="protein sequence ID" value="KAJ8355237.1"/>
    <property type="molecule type" value="Genomic_DNA"/>
</dbReference>
<sequence length="93" mass="9943">MVVRKGVGNGEGVVMWLHSCDTPAMRCACSSGTSLPSQERARARAHNIGSSEKPAVCACAPLRKTRPSDHAPRCPRAEPREIRISSALPIGCF</sequence>
<dbReference type="Proteomes" id="UP001221898">
    <property type="component" value="Unassembled WGS sequence"/>
</dbReference>
<name>A0AAD7R1G8_9TELE</name>
<proteinExistence type="predicted"/>
<dbReference type="AlphaFoldDB" id="A0AAD7R1G8"/>
<gene>
    <name evidence="1" type="ORF">AAFF_G00083560</name>
</gene>
<evidence type="ECO:0000313" key="1">
    <source>
        <dbReference type="EMBL" id="KAJ8355237.1"/>
    </source>
</evidence>
<protein>
    <submittedName>
        <fullName evidence="1">Uncharacterized protein</fullName>
    </submittedName>
</protein>
<accession>A0AAD7R1G8</accession>
<organism evidence="1 2">
    <name type="scientific">Aldrovandia affinis</name>
    <dbReference type="NCBI Taxonomy" id="143900"/>
    <lineage>
        <taxon>Eukaryota</taxon>
        <taxon>Metazoa</taxon>
        <taxon>Chordata</taxon>
        <taxon>Craniata</taxon>
        <taxon>Vertebrata</taxon>
        <taxon>Euteleostomi</taxon>
        <taxon>Actinopterygii</taxon>
        <taxon>Neopterygii</taxon>
        <taxon>Teleostei</taxon>
        <taxon>Notacanthiformes</taxon>
        <taxon>Halosauridae</taxon>
        <taxon>Aldrovandia</taxon>
    </lineage>
</organism>